<comment type="function">
    <text evidence="13">Component of the F(0) channel, it forms part of the peripheral stalk, linking F(1) to F(0).</text>
</comment>
<keyword evidence="3 13" id="KW-1003">Cell membrane</keyword>
<comment type="subcellular location">
    <subcellularLocation>
        <location evidence="13">Cell membrane</location>
        <topology evidence="13">Single-pass membrane protein</topology>
    </subcellularLocation>
    <subcellularLocation>
        <location evidence="12">Endomembrane system</location>
        <topology evidence="12">Single-pass membrane protein</topology>
    </subcellularLocation>
</comment>
<dbReference type="AlphaFoldDB" id="A0A430ATM2"/>
<keyword evidence="6 13" id="KW-0375">Hydrogen ion transport</keyword>
<dbReference type="HAMAP" id="MF_01398">
    <property type="entry name" value="ATP_synth_b_bprime"/>
    <property type="match status" value="1"/>
</dbReference>
<dbReference type="CDD" id="cd06503">
    <property type="entry name" value="ATP-synt_Fo_b"/>
    <property type="match status" value="1"/>
</dbReference>
<organism evidence="16 17">
    <name type="scientific">Vagococcus acidifermentans</name>
    <dbReference type="NCBI Taxonomy" id="564710"/>
    <lineage>
        <taxon>Bacteria</taxon>
        <taxon>Bacillati</taxon>
        <taxon>Bacillota</taxon>
        <taxon>Bacilli</taxon>
        <taxon>Lactobacillales</taxon>
        <taxon>Enterococcaceae</taxon>
        <taxon>Vagococcus</taxon>
    </lineage>
</organism>
<keyword evidence="4 13" id="KW-0138">CF(0)</keyword>
<dbReference type="GO" id="GO:0046933">
    <property type="term" value="F:proton-transporting ATP synthase activity, rotational mechanism"/>
    <property type="evidence" value="ECO:0007669"/>
    <property type="project" value="UniProtKB-UniRule"/>
</dbReference>
<dbReference type="Proteomes" id="UP000286773">
    <property type="component" value="Unassembled WGS sequence"/>
</dbReference>
<gene>
    <name evidence="13" type="primary">atpF</name>
    <name evidence="16" type="ORF">CBF27_07840</name>
</gene>
<feature type="coiled-coil region" evidence="15">
    <location>
        <begin position="99"/>
        <end position="133"/>
    </location>
</feature>
<keyword evidence="9 13" id="KW-0472">Membrane</keyword>
<feature type="transmembrane region" description="Helical" evidence="13">
    <location>
        <begin position="12"/>
        <end position="32"/>
    </location>
</feature>
<dbReference type="GO" id="GO:0046961">
    <property type="term" value="F:proton-transporting ATPase activity, rotational mechanism"/>
    <property type="evidence" value="ECO:0007669"/>
    <property type="project" value="TreeGrafter"/>
</dbReference>
<dbReference type="PANTHER" id="PTHR33445">
    <property type="entry name" value="ATP SYNTHASE SUBUNIT B', CHLOROPLASTIC"/>
    <property type="match status" value="1"/>
</dbReference>
<evidence type="ECO:0000256" key="5">
    <source>
        <dbReference type="ARBA" id="ARBA00022692"/>
    </source>
</evidence>
<comment type="function">
    <text evidence="11 13">F(1)F(0) ATP synthase produces ATP from ADP in the presence of a proton or sodium gradient. F-type ATPases consist of two structural domains, F(1) containing the extramembraneous catalytic core and F(0) containing the membrane proton channel, linked together by a central stalk and a peripheral stalk. During catalysis, ATP synthesis in the catalytic domain of F(1) is coupled via a rotary mechanism of the central stalk subunits to proton translocation.</text>
</comment>
<evidence type="ECO:0000313" key="17">
    <source>
        <dbReference type="Proteomes" id="UP000286773"/>
    </source>
</evidence>
<dbReference type="NCBIfam" id="TIGR01144">
    <property type="entry name" value="ATP_synt_b"/>
    <property type="match status" value="1"/>
</dbReference>
<dbReference type="InterPro" id="IPR005864">
    <property type="entry name" value="ATP_synth_F0_bsu_bac"/>
</dbReference>
<dbReference type="GO" id="GO:0005886">
    <property type="term" value="C:plasma membrane"/>
    <property type="evidence" value="ECO:0007669"/>
    <property type="project" value="UniProtKB-SubCell"/>
</dbReference>
<evidence type="ECO:0000256" key="13">
    <source>
        <dbReference type="HAMAP-Rule" id="MF_01398"/>
    </source>
</evidence>
<evidence type="ECO:0000256" key="15">
    <source>
        <dbReference type="SAM" id="Coils"/>
    </source>
</evidence>
<evidence type="ECO:0000256" key="4">
    <source>
        <dbReference type="ARBA" id="ARBA00022547"/>
    </source>
</evidence>
<sequence length="173" mass="19584">MFSDLVVASTTSTTLGSMLFVSLSFLVLLLLLKKFAWQPVIRMLDQRADKISNDIDSAESSRRAADKLVEQRESELQQSRIEARAIISEAKETAENSAYSIIENAKKHAQDMKEQAEKEIRIEREKMMDDSKKEVAELSIQIASKILKKEISLDVHQELIQSSIDRLEGDGDE</sequence>
<comment type="subunit">
    <text evidence="13">F-type ATPases have 2 components, F(1) - the catalytic core - and F(0) - the membrane proton channel. F(1) has five subunits: alpha(3), beta(3), gamma(1), delta(1), epsilon(1). F(0) has three main subunits: a(1), b(2) and c(10-14). The alpha and beta chains form an alternating ring which encloses part of the gamma chain. F(1) is attached to F(0) by a central stalk formed by the gamma and epsilon chains, while a peripheral stalk is formed by the delta and b chains.</text>
</comment>
<keyword evidence="7 13" id="KW-1133">Transmembrane helix</keyword>
<dbReference type="EMBL" id="NGKC01000008">
    <property type="protein sequence ID" value="RSU11403.1"/>
    <property type="molecule type" value="Genomic_DNA"/>
</dbReference>
<reference evidence="16 17" key="1">
    <citation type="submission" date="2017-05" db="EMBL/GenBank/DDBJ databases">
        <title>Vagococcus spp. assemblies.</title>
        <authorList>
            <person name="Gulvik C.A."/>
        </authorList>
    </citation>
    <scope>NUCLEOTIDE SEQUENCE [LARGE SCALE GENOMIC DNA]</scope>
    <source>
        <strain evidence="16 17">LMG 24798</strain>
    </source>
</reference>
<name>A0A430ATM2_9ENTE</name>
<proteinExistence type="inferred from homology"/>
<evidence type="ECO:0000313" key="16">
    <source>
        <dbReference type="EMBL" id="RSU11403.1"/>
    </source>
</evidence>
<evidence type="ECO:0000256" key="12">
    <source>
        <dbReference type="ARBA" id="ARBA00037847"/>
    </source>
</evidence>
<keyword evidence="10 13" id="KW-0066">ATP synthesis</keyword>
<evidence type="ECO:0000256" key="7">
    <source>
        <dbReference type="ARBA" id="ARBA00022989"/>
    </source>
</evidence>
<evidence type="ECO:0000256" key="10">
    <source>
        <dbReference type="ARBA" id="ARBA00023310"/>
    </source>
</evidence>
<dbReference type="GO" id="GO:0045259">
    <property type="term" value="C:proton-transporting ATP synthase complex"/>
    <property type="evidence" value="ECO:0007669"/>
    <property type="project" value="UniProtKB-KW"/>
</dbReference>
<comment type="similarity">
    <text evidence="1 13 14">Belongs to the ATPase B chain family.</text>
</comment>
<keyword evidence="8 13" id="KW-0406">Ion transport</keyword>
<accession>A0A430ATM2</accession>
<dbReference type="Pfam" id="PF00430">
    <property type="entry name" value="ATP-synt_B"/>
    <property type="match status" value="1"/>
</dbReference>
<evidence type="ECO:0000256" key="1">
    <source>
        <dbReference type="ARBA" id="ARBA00005513"/>
    </source>
</evidence>
<dbReference type="SUPFAM" id="SSF81573">
    <property type="entry name" value="F1F0 ATP synthase subunit B, membrane domain"/>
    <property type="match status" value="1"/>
</dbReference>
<evidence type="ECO:0000256" key="8">
    <source>
        <dbReference type="ARBA" id="ARBA00023065"/>
    </source>
</evidence>
<keyword evidence="5 13" id="KW-0812">Transmembrane</keyword>
<evidence type="ECO:0000256" key="9">
    <source>
        <dbReference type="ARBA" id="ARBA00023136"/>
    </source>
</evidence>
<dbReference type="GO" id="GO:0012505">
    <property type="term" value="C:endomembrane system"/>
    <property type="evidence" value="ECO:0007669"/>
    <property type="project" value="UniProtKB-SubCell"/>
</dbReference>
<protein>
    <recommendedName>
        <fullName evidence="13">ATP synthase subunit b</fullName>
    </recommendedName>
    <alternativeName>
        <fullName evidence="13">ATP synthase F(0) sector subunit b</fullName>
    </alternativeName>
    <alternativeName>
        <fullName evidence="13">ATPase subunit I</fullName>
    </alternativeName>
    <alternativeName>
        <fullName evidence="13">F-type ATPase subunit b</fullName>
        <shortName evidence="13">F-ATPase subunit b</shortName>
    </alternativeName>
</protein>
<keyword evidence="2 13" id="KW-0813">Transport</keyword>
<dbReference type="RefSeq" id="WP_126813768.1">
    <property type="nucleotide sequence ID" value="NZ_NGKC01000008.1"/>
</dbReference>
<dbReference type="PANTHER" id="PTHR33445:SF1">
    <property type="entry name" value="ATP SYNTHASE SUBUNIT B"/>
    <property type="match status" value="1"/>
</dbReference>
<evidence type="ECO:0000256" key="2">
    <source>
        <dbReference type="ARBA" id="ARBA00022448"/>
    </source>
</evidence>
<dbReference type="InterPro" id="IPR050059">
    <property type="entry name" value="ATP_synthase_B_chain"/>
</dbReference>
<dbReference type="InterPro" id="IPR002146">
    <property type="entry name" value="ATP_synth_b/b'su_bac/chlpt"/>
</dbReference>
<dbReference type="OrthoDB" id="282095at2"/>
<evidence type="ECO:0000256" key="14">
    <source>
        <dbReference type="RuleBase" id="RU003848"/>
    </source>
</evidence>
<evidence type="ECO:0000256" key="11">
    <source>
        <dbReference type="ARBA" id="ARBA00025198"/>
    </source>
</evidence>
<keyword evidence="15" id="KW-0175">Coiled coil</keyword>
<keyword evidence="17" id="KW-1185">Reference proteome</keyword>
<dbReference type="InterPro" id="IPR028987">
    <property type="entry name" value="ATP_synth_B-like_membr_sf"/>
</dbReference>
<comment type="caution">
    <text evidence="16">The sequence shown here is derived from an EMBL/GenBank/DDBJ whole genome shotgun (WGS) entry which is preliminary data.</text>
</comment>
<evidence type="ECO:0000256" key="3">
    <source>
        <dbReference type="ARBA" id="ARBA00022475"/>
    </source>
</evidence>
<evidence type="ECO:0000256" key="6">
    <source>
        <dbReference type="ARBA" id="ARBA00022781"/>
    </source>
</evidence>